<evidence type="ECO:0000259" key="7">
    <source>
        <dbReference type="Pfam" id="PF10708"/>
    </source>
</evidence>
<keyword evidence="3 5" id="KW-1133">Transmembrane helix</keyword>
<protein>
    <submittedName>
        <fullName evidence="8">TM2 domain-containing protein</fullName>
    </submittedName>
</protein>
<name>A0ABV5SYS8_9MICO</name>
<comment type="caution">
    <text evidence="8">The sequence shown here is derived from an EMBL/GenBank/DDBJ whole genome shotgun (WGS) entry which is preliminary data.</text>
</comment>
<comment type="subcellular location">
    <subcellularLocation>
        <location evidence="1">Membrane</location>
        <topology evidence="1">Multi-pass membrane protein</topology>
    </subcellularLocation>
</comment>
<feature type="domain" description="TM2" evidence="6">
    <location>
        <begin position="112"/>
        <end position="154"/>
    </location>
</feature>
<dbReference type="InterPro" id="IPR007829">
    <property type="entry name" value="TM2"/>
</dbReference>
<feature type="transmembrane region" description="Helical" evidence="5">
    <location>
        <begin position="116"/>
        <end position="134"/>
    </location>
</feature>
<feature type="domain" description="DUF2510" evidence="7">
    <location>
        <begin position="10"/>
        <end position="40"/>
    </location>
</feature>
<dbReference type="Pfam" id="PF05154">
    <property type="entry name" value="TM2"/>
    <property type="match status" value="1"/>
</dbReference>
<dbReference type="Proteomes" id="UP001589611">
    <property type="component" value="Unassembled WGS sequence"/>
</dbReference>
<evidence type="ECO:0000256" key="5">
    <source>
        <dbReference type="SAM" id="Phobius"/>
    </source>
</evidence>
<evidence type="ECO:0000313" key="9">
    <source>
        <dbReference type="Proteomes" id="UP001589611"/>
    </source>
</evidence>
<evidence type="ECO:0000259" key="6">
    <source>
        <dbReference type="Pfam" id="PF05154"/>
    </source>
</evidence>
<dbReference type="EMBL" id="JBHMBE010000002">
    <property type="protein sequence ID" value="MFB9645488.1"/>
    <property type="molecule type" value="Genomic_DNA"/>
</dbReference>
<evidence type="ECO:0000256" key="2">
    <source>
        <dbReference type="ARBA" id="ARBA00022692"/>
    </source>
</evidence>
<keyword evidence="9" id="KW-1185">Reference proteome</keyword>
<accession>A0ABV5SYS8</accession>
<dbReference type="InterPro" id="IPR018929">
    <property type="entry name" value="DUF2510"/>
</dbReference>
<sequence length="198" mass="21298">MTGNAPAALPGWYPVPGGGNRFWNGREWTPDVIGAPDAKAEFAALAPDLPAPRTVVLAPRPQVPLYPPPQAHASVVPRTPSAGWYPGPAGMMQWWDGQMWGPYAPQAARPAKEIGIAYLFFFLLGGVAAHRFYLGRTGSAVLLLCLWMGGWLLSPILIGIPLVIAGGIWLLVDLFLLPSMVREANTLRMNVPSASPRP</sequence>
<feature type="transmembrane region" description="Helical" evidence="5">
    <location>
        <begin position="140"/>
        <end position="172"/>
    </location>
</feature>
<evidence type="ECO:0000256" key="1">
    <source>
        <dbReference type="ARBA" id="ARBA00004141"/>
    </source>
</evidence>
<dbReference type="Pfam" id="PF10708">
    <property type="entry name" value="DUF2510"/>
    <property type="match status" value="1"/>
</dbReference>
<gene>
    <name evidence="8" type="ORF">ACFFPJ_06730</name>
</gene>
<keyword evidence="2 5" id="KW-0812">Transmembrane</keyword>
<proteinExistence type="predicted"/>
<dbReference type="RefSeq" id="WP_344714614.1">
    <property type="nucleotide sequence ID" value="NZ_BAAAWH010000001.1"/>
</dbReference>
<evidence type="ECO:0000256" key="3">
    <source>
        <dbReference type="ARBA" id="ARBA00022989"/>
    </source>
</evidence>
<evidence type="ECO:0000313" key="8">
    <source>
        <dbReference type="EMBL" id="MFB9645488.1"/>
    </source>
</evidence>
<evidence type="ECO:0000256" key="4">
    <source>
        <dbReference type="ARBA" id="ARBA00023136"/>
    </source>
</evidence>
<keyword evidence="4 5" id="KW-0472">Membrane</keyword>
<reference evidence="8 9" key="1">
    <citation type="submission" date="2024-09" db="EMBL/GenBank/DDBJ databases">
        <authorList>
            <person name="Sun Q."/>
            <person name="Mori K."/>
        </authorList>
    </citation>
    <scope>NUCLEOTIDE SEQUENCE [LARGE SCALE GENOMIC DNA]</scope>
    <source>
        <strain evidence="8 9">JCM 1342</strain>
    </source>
</reference>
<organism evidence="8 9">
    <name type="scientific">Microbacterium terregens</name>
    <dbReference type="NCBI Taxonomy" id="69363"/>
    <lineage>
        <taxon>Bacteria</taxon>
        <taxon>Bacillati</taxon>
        <taxon>Actinomycetota</taxon>
        <taxon>Actinomycetes</taxon>
        <taxon>Micrococcales</taxon>
        <taxon>Microbacteriaceae</taxon>
        <taxon>Microbacterium</taxon>
    </lineage>
</organism>